<accession>A0A387ANL3</accession>
<evidence type="ECO:0000313" key="2">
    <source>
        <dbReference type="Proteomes" id="UP000272003"/>
    </source>
</evidence>
<keyword evidence="2" id="KW-1185">Reference proteome</keyword>
<name>A0A387ANL3_9LACO</name>
<dbReference type="EMBL" id="CP032626">
    <property type="protein sequence ID" value="AYF92264.1"/>
    <property type="molecule type" value="Genomic_DNA"/>
</dbReference>
<gene>
    <name evidence="1" type="ORF">D7I45_01545</name>
</gene>
<reference evidence="1 2" key="1">
    <citation type="submission" date="2018-09" db="EMBL/GenBank/DDBJ databases">
        <title>Genome sequencing of strain BHWM-4.</title>
        <authorList>
            <person name="Heo J."/>
            <person name="Kim S.-J."/>
            <person name="Kwon S.-W."/>
        </authorList>
    </citation>
    <scope>NUCLEOTIDE SEQUENCE [LARGE SCALE GENOMIC DNA]</scope>
    <source>
        <strain evidence="1 2">BHWM-4</strain>
    </source>
</reference>
<dbReference type="KEGG" id="abom:D7I45_01545"/>
<dbReference type="OrthoDB" id="2249426at2"/>
<proteinExistence type="predicted"/>
<dbReference type="RefSeq" id="WP_120784038.1">
    <property type="nucleotide sequence ID" value="NZ_CP032626.1"/>
</dbReference>
<evidence type="ECO:0000313" key="1">
    <source>
        <dbReference type="EMBL" id="AYF92264.1"/>
    </source>
</evidence>
<protein>
    <submittedName>
        <fullName evidence="1">Uncharacterized protein</fullName>
    </submittedName>
</protein>
<organism evidence="1 2">
    <name type="scientific">Apilactobacillus bombintestini</name>
    <dbReference type="NCBI Taxonomy" id="2419772"/>
    <lineage>
        <taxon>Bacteria</taxon>
        <taxon>Bacillati</taxon>
        <taxon>Bacillota</taxon>
        <taxon>Bacilli</taxon>
        <taxon>Lactobacillales</taxon>
        <taxon>Lactobacillaceae</taxon>
        <taxon>Apilactobacillus</taxon>
    </lineage>
</organism>
<dbReference type="AlphaFoldDB" id="A0A387ANL3"/>
<sequence>MNSFEGLRPIMTQHFTLDWLTKFKLPEVIHFQQRTDTNADVHNTSDFINATMNDVMSKKALLWGVMNQQIHEFVGMAGIANLNQEEVTIYVNLVDMSADDVLEITHRVMQLQKEYWPNAKRRFNITPHDKEIRDKIGFLAN</sequence>
<dbReference type="Proteomes" id="UP000272003">
    <property type="component" value="Chromosome"/>
</dbReference>